<name>A0A2N3LNK4_9BACI</name>
<protein>
    <submittedName>
        <fullName evidence="1">Uncharacterized protein</fullName>
    </submittedName>
</protein>
<dbReference type="Pfam" id="PF19786">
    <property type="entry name" value="DUF6270"/>
    <property type="match status" value="1"/>
</dbReference>
<gene>
    <name evidence="1" type="ORF">CWO92_04010</name>
</gene>
<dbReference type="Proteomes" id="UP000233440">
    <property type="component" value="Unassembled WGS sequence"/>
</dbReference>
<evidence type="ECO:0000313" key="1">
    <source>
        <dbReference type="EMBL" id="PKR86272.1"/>
    </source>
</evidence>
<reference evidence="1 2" key="1">
    <citation type="submission" date="2017-11" db="EMBL/GenBank/DDBJ databases">
        <title>Bacillus camelliae sp. nov., isolated from pu'er tea.</title>
        <authorList>
            <person name="Niu L."/>
        </authorList>
    </citation>
    <scope>NUCLEOTIDE SEQUENCE [LARGE SCALE GENOMIC DNA]</scope>
    <source>
        <strain evidence="1 2">7578-1</strain>
    </source>
</reference>
<sequence>MTNNHWYLCNTTYYKELPQKFILKIENDTSNYLSVWMPAMENFMRFIKNNLPNCNVIINKARFGNRVLENNTVSYLQPLSLYNEIWDKIDNYVINKFHLKYIQLDHSKYFLTKNHTLGWNLFHLHYHDNYYHDFMEQLDILIGD</sequence>
<dbReference type="InterPro" id="IPR046237">
    <property type="entry name" value="DUF6270"/>
</dbReference>
<comment type="caution">
    <text evidence="1">The sequence shown here is derived from an EMBL/GenBank/DDBJ whole genome shotgun (WGS) entry which is preliminary data.</text>
</comment>
<dbReference type="EMBL" id="PIQO01000002">
    <property type="protein sequence ID" value="PKR86272.1"/>
    <property type="molecule type" value="Genomic_DNA"/>
</dbReference>
<accession>A0A2N3LNK4</accession>
<keyword evidence="2" id="KW-1185">Reference proteome</keyword>
<evidence type="ECO:0000313" key="2">
    <source>
        <dbReference type="Proteomes" id="UP000233440"/>
    </source>
</evidence>
<organism evidence="1 2">
    <name type="scientific">Heyndrickxia camelliae</name>
    <dbReference type="NCBI Taxonomy" id="1707093"/>
    <lineage>
        <taxon>Bacteria</taxon>
        <taxon>Bacillati</taxon>
        <taxon>Bacillota</taxon>
        <taxon>Bacilli</taxon>
        <taxon>Bacillales</taxon>
        <taxon>Bacillaceae</taxon>
        <taxon>Heyndrickxia</taxon>
    </lineage>
</organism>
<dbReference type="AlphaFoldDB" id="A0A2N3LNK4"/>
<dbReference type="RefSeq" id="WP_101352911.1">
    <property type="nucleotide sequence ID" value="NZ_PIQO01000002.1"/>
</dbReference>
<proteinExistence type="predicted"/>